<dbReference type="InParanoid" id="A0A0V0QQH7"/>
<keyword evidence="4" id="KW-0255">Endonuclease</keyword>
<dbReference type="GO" id="GO:0005730">
    <property type="term" value="C:nucleolus"/>
    <property type="evidence" value="ECO:0007669"/>
    <property type="project" value="TreeGrafter"/>
</dbReference>
<dbReference type="CDD" id="cd06559">
    <property type="entry name" value="Endonuclease_V"/>
    <property type="match status" value="1"/>
</dbReference>
<organism evidence="8 9">
    <name type="scientific">Pseudocohnilembus persalinus</name>
    <name type="common">Ciliate</name>
    <dbReference type="NCBI Taxonomy" id="266149"/>
    <lineage>
        <taxon>Eukaryota</taxon>
        <taxon>Sar</taxon>
        <taxon>Alveolata</taxon>
        <taxon>Ciliophora</taxon>
        <taxon>Intramacronucleata</taxon>
        <taxon>Oligohymenophorea</taxon>
        <taxon>Scuticociliatia</taxon>
        <taxon>Philasterida</taxon>
        <taxon>Pseudocohnilembidae</taxon>
        <taxon>Pseudocohnilembus</taxon>
    </lineage>
</organism>
<reference evidence="8 9" key="1">
    <citation type="journal article" date="2015" name="Sci. Rep.">
        <title>Genome of the facultative scuticociliatosis pathogen Pseudocohnilembus persalinus provides insight into its virulence through horizontal gene transfer.</title>
        <authorList>
            <person name="Xiong J."/>
            <person name="Wang G."/>
            <person name="Cheng J."/>
            <person name="Tian M."/>
            <person name="Pan X."/>
            <person name="Warren A."/>
            <person name="Jiang C."/>
            <person name="Yuan D."/>
            <person name="Miao W."/>
        </authorList>
    </citation>
    <scope>NUCLEOTIDE SEQUENCE [LARGE SCALE GENOMIC DNA]</scope>
    <source>
        <strain evidence="8">36N120E</strain>
    </source>
</reference>
<keyword evidence="9" id="KW-1185">Reference proteome</keyword>
<dbReference type="OrthoDB" id="20018at2759"/>
<keyword evidence="3" id="KW-0540">Nuclease</keyword>
<dbReference type="EMBL" id="LDAU01000114">
    <property type="protein sequence ID" value="KRX04537.1"/>
    <property type="molecule type" value="Genomic_DNA"/>
</dbReference>
<dbReference type="Proteomes" id="UP000054937">
    <property type="component" value="Unassembled WGS sequence"/>
</dbReference>
<dbReference type="PANTHER" id="PTHR28511">
    <property type="entry name" value="ENDONUCLEASE V"/>
    <property type="match status" value="1"/>
</dbReference>
<feature type="region of interest" description="Disordered" evidence="7">
    <location>
        <begin position="150"/>
        <end position="173"/>
    </location>
</feature>
<evidence type="ECO:0000256" key="4">
    <source>
        <dbReference type="ARBA" id="ARBA00022759"/>
    </source>
</evidence>
<feature type="coiled-coil region" evidence="6">
    <location>
        <begin position="197"/>
        <end position="227"/>
    </location>
</feature>
<keyword evidence="2" id="KW-0963">Cytoplasm</keyword>
<evidence type="ECO:0000313" key="9">
    <source>
        <dbReference type="Proteomes" id="UP000054937"/>
    </source>
</evidence>
<dbReference type="InterPro" id="IPR007581">
    <property type="entry name" value="Endonuclease-V"/>
</dbReference>
<comment type="subcellular location">
    <subcellularLocation>
        <location evidence="1">Cytoplasm</location>
    </subcellularLocation>
</comment>
<dbReference type="GO" id="GO:0016891">
    <property type="term" value="F:RNA endonuclease activity producing 5'-phosphomonoesters, hydrolytic mechanism"/>
    <property type="evidence" value="ECO:0007669"/>
    <property type="project" value="TreeGrafter"/>
</dbReference>
<evidence type="ECO:0000256" key="2">
    <source>
        <dbReference type="ARBA" id="ARBA00022490"/>
    </source>
</evidence>
<evidence type="ECO:0000256" key="5">
    <source>
        <dbReference type="ARBA" id="ARBA00022801"/>
    </source>
</evidence>
<keyword evidence="6" id="KW-0175">Coiled coil</keyword>
<evidence type="ECO:0000256" key="1">
    <source>
        <dbReference type="ARBA" id="ARBA00004496"/>
    </source>
</evidence>
<dbReference type="PANTHER" id="PTHR28511:SF1">
    <property type="entry name" value="ENDONUCLEASE V"/>
    <property type="match status" value="1"/>
</dbReference>
<gene>
    <name evidence="8" type="ORF">PPERSA_04352</name>
</gene>
<dbReference type="GO" id="GO:0003727">
    <property type="term" value="F:single-stranded RNA binding"/>
    <property type="evidence" value="ECO:0007669"/>
    <property type="project" value="TreeGrafter"/>
</dbReference>
<evidence type="ECO:0000256" key="6">
    <source>
        <dbReference type="SAM" id="Coils"/>
    </source>
</evidence>
<protein>
    <recommendedName>
        <fullName evidence="10">Endonuclease V</fullName>
    </recommendedName>
</protein>
<dbReference type="GO" id="GO:0005737">
    <property type="term" value="C:cytoplasm"/>
    <property type="evidence" value="ECO:0007669"/>
    <property type="project" value="UniProtKB-SubCell"/>
</dbReference>
<evidence type="ECO:0000256" key="3">
    <source>
        <dbReference type="ARBA" id="ARBA00022722"/>
    </source>
</evidence>
<comment type="caution">
    <text evidence="8">The sequence shown here is derived from an EMBL/GenBank/DDBJ whole genome shotgun (WGS) entry which is preliminary data.</text>
</comment>
<sequence length="546" mass="63703">MEIELQDSEINLEKIAQDSQNITQDLLVRIQELEQAQKIIDEKRFISLPIQKTIFDFINKTWFNKLLINKLKHEYLENWSKVQAIQEYLQNKDQVHENIYNNIFQKNLLKKLKNIQVENPQKSQDELKLKENNLIQNFLVQNKIESLLKTQENDTKGEKKRSPKSTQAKKSEQELQKHVENFAKLFTLEISALSLYLENYNKQIPSQNELLKNFEQEKKKLMQLKNSPNFYNYKSEFEQNQENLGTDIKQLFDKEQSFLRNLLVTNDSQLNFSLDFKSPKLLHYVAGVDISFDKNDKSLACSQLTILEYPSMKLVYEDHEFVKLDIPYVSGFLAFRECAHILKLFEKLMKFYPQFIPQVILCDGNGVLHQNGCGFASHLGLLLDIPSIGVGKTCFFVDGLSTEKIMTLYDENCRNFGDFVKLKGKSGNIWGAVLKTSKKTKNVEDPIIVSIGHKISLDSAITIVKYCTYKGIIPKPIYEADKLSRKFIRDIDYFHRSNAVINILPLLHHMNLNDVPNEVYENNEIYSPRDTTTDKQYNFADKLWHI</sequence>
<dbReference type="GO" id="GO:0006281">
    <property type="term" value="P:DNA repair"/>
    <property type="evidence" value="ECO:0007669"/>
    <property type="project" value="InterPro"/>
</dbReference>
<keyword evidence="5" id="KW-0378">Hydrolase</keyword>
<dbReference type="Gene3D" id="3.30.2170.10">
    <property type="entry name" value="archaeoglobus fulgidus dsm 4304 superfamily"/>
    <property type="match status" value="1"/>
</dbReference>
<dbReference type="AlphaFoldDB" id="A0A0V0QQH7"/>
<proteinExistence type="predicted"/>
<accession>A0A0V0QQH7</accession>
<dbReference type="Pfam" id="PF04493">
    <property type="entry name" value="Endonuclease_5"/>
    <property type="match status" value="1"/>
</dbReference>
<evidence type="ECO:0000313" key="8">
    <source>
        <dbReference type="EMBL" id="KRX04537.1"/>
    </source>
</evidence>
<name>A0A0V0QQH7_PSEPJ</name>
<evidence type="ECO:0000256" key="7">
    <source>
        <dbReference type="SAM" id="MobiDB-lite"/>
    </source>
</evidence>
<evidence type="ECO:0008006" key="10">
    <source>
        <dbReference type="Google" id="ProtNLM"/>
    </source>
</evidence>